<dbReference type="EMBL" id="UYJE01006869">
    <property type="protein sequence ID" value="VDI49753.1"/>
    <property type="molecule type" value="Genomic_DNA"/>
</dbReference>
<keyword evidence="1" id="KW-0732">Signal</keyword>
<dbReference type="OrthoDB" id="10359491at2759"/>
<comment type="caution">
    <text evidence="2">The sequence shown here is derived from an EMBL/GenBank/DDBJ whole genome shotgun (WGS) entry which is preliminary data.</text>
</comment>
<dbReference type="Proteomes" id="UP000596742">
    <property type="component" value="Unassembled WGS sequence"/>
</dbReference>
<gene>
    <name evidence="2" type="ORF">MGAL_10B074466</name>
</gene>
<feature type="chain" id="PRO_5032955528" description="WAP domain-containing protein" evidence="1">
    <location>
        <begin position="25"/>
        <end position="82"/>
    </location>
</feature>
<name>A0A8B6FHF3_MYTGA</name>
<evidence type="ECO:0000256" key="1">
    <source>
        <dbReference type="SAM" id="SignalP"/>
    </source>
</evidence>
<feature type="signal peptide" evidence="1">
    <location>
        <begin position="1"/>
        <end position="24"/>
    </location>
</feature>
<protein>
    <recommendedName>
        <fullName evidence="4">WAP domain-containing protein</fullName>
    </recommendedName>
</protein>
<dbReference type="AlphaFoldDB" id="A0A8B6FHF3"/>
<organism evidence="2 3">
    <name type="scientific">Mytilus galloprovincialis</name>
    <name type="common">Mediterranean mussel</name>
    <dbReference type="NCBI Taxonomy" id="29158"/>
    <lineage>
        <taxon>Eukaryota</taxon>
        <taxon>Metazoa</taxon>
        <taxon>Spiralia</taxon>
        <taxon>Lophotrochozoa</taxon>
        <taxon>Mollusca</taxon>
        <taxon>Bivalvia</taxon>
        <taxon>Autobranchia</taxon>
        <taxon>Pteriomorphia</taxon>
        <taxon>Mytilida</taxon>
        <taxon>Mytiloidea</taxon>
        <taxon>Mytilidae</taxon>
        <taxon>Mytilinae</taxon>
        <taxon>Mytilus</taxon>
    </lineage>
</organism>
<evidence type="ECO:0000313" key="3">
    <source>
        <dbReference type="Proteomes" id="UP000596742"/>
    </source>
</evidence>
<evidence type="ECO:0008006" key="4">
    <source>
        <dbReference type="Google" id="ProtNLM"/>
    </source>
</evidence>
<keyword evidence="3" id="KW-1185">Reference proteome</keyword>
<evidence type="ECO:0000313" key="2">
    <source>
        <dbReference type="EMBL" id="VDI49753.1"/>
    </source>
</evidence>
<accession>A0A8B6FHF3</accession>
<sequence length="82" mass="8603">MFRFTCKILFSIFLILLVNTNVSGSQNGGTVPSPCRMRCPPVPPGTISHCAELCTPGSCKYGLLCCSIGCGKDCIKGSLVCG</sequence>
<proteinExistence type="predicted"/>
<reference evidence="2" key="1">
    <citation type="submission" date="2018-11" db="EMBL/GenBank/DDBJ databases">
        <authorList>
            <person name="Alioto T."/>
            <person name="Alioto T."/>
        </authorList>
    </citation>
    <scope>NUCLEOTIDE SEQUENCE</scope>
</reference>